<protein>
    <submittedName>
        <fullName evidence="2">Uncharacterized protein</fullName>
    </submittedName>
</protein>
<evidence type="ECO:0000313" key="2">
    <source>
        <dbReference type="EMBL" id="PJZ52119.1"/>
    </source>
</evidence>
<evidence type="ECO:0000313" key="5">
    <source>
        <dbReference type="Proteomes" id="UP000232188"/>
    </source>
</evidence>
<sequence>MTSKIILWILFFTFGFFAFFTEQNHNVVAVNGVAGGGKYVVWFVFVCFLVYTMYCSWRENLIQSVKKMFKLHWGRQIGIDLYLGLGISSFFIYLNEGSIWLTLFWLIPAMIYGNLALLFYLSLHYEMILSRFWAF</sequence>
<keyword evidence="4" id="KW-1185">Reference proteome</keyword>
<proteinExistence type="predicted"/>
<dbReference type="Proteomes" id="UP000232188">
    <property type="component" value="Unassembled WGS sequence"/>
</dbReference>
<dbReference type="Proteomes" id="UP000232149">
    <property type="component" value="Unassembled WGS sequence"/>
</dbReference>
<comment type="caution">
    <text evidence="2">The sequence shown here is derived from an EMBL/GenBank/DDBJ whole genome shotgun (WGS) entry which is preliminary data.</text>
</comment>
<dbReference type="AlphaFoldDB" id="A0A2M9YKP2"/>
<evidence type="ECO:0000313" key="4">
    <source>
        <dbReference type="Proteomes" id="UP000232149"/>
    </source>
</evidence>
<dbReference type="EMBL" id="NPDV01000016">
    <property type="protein sequence ID" value="PJZ52119.1"/>
    <property type="molecule type" value="Genomic_DNA"/>
</dbReference>
<dbReference type="EMBL" id="NPDU01000010">
    <property type="protein sequence ID" value="PJZ62981.1"/>
    <property type="molecule type" value="Genomic_DNA"/>
</dbReference>
<dbReference type="RefSeq" id="WP_100786935.1">
    <property type="nucleotide sequence ID" value="NZ_NPDU01000010.1"/>
</dbReference>
<organism evidence="2 5">
    <name type="scientific">Leptospira adleri</name>
    <dbReference type="NCBI Taxonomy" id="2023186"/>
    <lineage>
        <taxon>Bacteria</taxon>
        <taxon>Pseudomonadati</taxon>
        <taxon>Spirochaetota</taxon>
        <taxon>Spirochaetia</taxon>
        <taxon>Leptospirales</taxon>
        <taxon>Leptospiraceae</taxon>
        <taxon>Leptospira</taxon>
    </lineage>
</organism>
<keyword evidence="1" id="KW-0472">Membrane</keyword>
<feature type="transmembrane region" description="Helical" evidence="1">
    <location>
        <begin position="100"/>
        <end position="121"/>
    </location>
</feature>
<feature type="transmembrane region" description="Helical" evidence="1">
    <location>
        <begin position="39"/>
        <end position="57"/>
    </location>
</feature>
<feature type="transmembrane region" description="Helical" evidence="1">
    <location>
        <begin position="77"/>
        <end position="94"/>
    </location>
</feature>
<keyword evidence="1" id="KW-0812">Transmembrane</keyword>
<reference evidence="4 5" key="1">
    <citation type="submission" date="2017-07" db="EMBL/GenBank/DDBJ databases">
        <title>Leptospira spp. isolated from tropical soils.</title>
        <authorList>
            <person name="Thibeaux R."/>
            <person name="Iraola G."/>
            <person name="Ferres I."/>
            <person name="Bierque E."/>
            <person name="Girault D."/>
            <person name="Soupe-Gilbert M.-E."/>
            <person name="Picardeau M."/>
            <person name="Goarant C."/>
        </authorList>
    </citation>
    <scope>NUCLEOTIDE SEQUENCE [LARGE SCALE GENOMIC DNA]</scope>
    <source>
        <strain evidence="2 5">FH2-B-C1</strain>
        <strain evidence="3 4">FH2-B-D1</strain>
    </source>
</reference>
<evidence type="ECO:0000256" key="1">
    <source>
        <dbReference type="SAM" id="Phobius"/>
    </source>
</evidence>
<keyword evidence="1" id="KW-1133">Transmembrane helix</keyword>
<name>A0A2M9YKP2_9LEPT</name>
<accession>A0A2M9YKP2</accession>
<gene>
    <name evidence="3" type="ORF">CH376_05720</name>
    <name evidence="2" type="ORF">CH380_16940</name>
</gene>
<evidence type="ECO:0000313" key="3">
    <source>
        <dbReference type="EMBL" id="PJZ62981.1"/>
    </source>
</evidence>